<accession>A0A368F451</accession>
<dbReference type="PANTHER" id="PTHR31562:SF8">
    <property type="entry name" value="ALPHA-1,6-MANNOSYLTRANSFERASE"/>
    <property type="match status" value="1"/>
</dbReference>
<comment type="caution">
    <text evidence="1">The sequence shown here is derived from an EMBL/GenBank/DDBJ whole genome shotgun (WGS) entry which is preliminary data.</text>
</comment>
<reference evidence="1 2" key="1">
    <citation type="submission" date="2014-10" db="EMBL/GenBank/DDBJ databases">
        <title>Draft genome of the hookworm Ancylostoma caninum.</title>
        <authorList>
            <person name="Mitreva M."/>
        </authorList>
    </citation>
    <scope>NUCLEOTIDE SEQUENCE [LARGE SCALE GENOMIC DNA]</scope>
    <source>
        <strain evidence="1 2">Baltimore</strain>
    </source>
</reference>
<evidence type="ECO:0000313" key="1">
    <source>
        <dbReference type="EMBL" id="RCN25780.1"/>
    </source>
</evidence>
<dbReference type="InterPro" id="IPR029044">
    <property type="entry name" value="Nucleotide-diphossugar_trans"/>
</dbReference>
<keyword evidence="2" id="KW-1185">Reference proteome</keyword>
<sequence length="52" mass="6344">MLVIDTETGVVNPDHCIEEWIDDRVDMMFYERFFNWEIAVGSYLVSYKQQYF</sequence>
<evidence type="ECO:0000313" key="2">
    <source>
        <dbReference type="Proteomes" id="UP000252519"/>
    </source>
</evidence>
<dbReference type="InterPro" id="IPR004988">
    <property type="entry name" value="DUF273"/>
</dbReference>
<dbReference type="AlphaFoldDB" id="A0A368F451"/>
<organism evidence="1 2">
    <name type="scientific">Ancylostoma caninum</name>
    <name type="common">Dog hookworm</name>
    <dbReference type="NCBI Taxonomy" id="29170"/>
    <lineage>
        <taxon>Eukaryota</taxon>
        <taxon>Metazoa</taxon>
        <taxon>Ecdysozoa</taxon>
        <taxon>Nematoda</taxon>
        <taxon>Chromadorea</taxon>
        <taxon>Rhabditida</taxon>
        <taxon>Rhabditina</taxon>
        <taxon>Rhabditomorpha</taxon>
        <taxon>Strongyloidea</taxon>
        <taxon>Ancylostomatidae</taxon>
        <taxon>Ancylostomatinae</taxon>
        <taxon>Ancylostoma</taxon>
    </lineage>
</organism>
<dbReference type="Proteomes" id="UP000252519">
    <property type="component" value="Unassembled WGS sequence"/>
</dbReference>
<dbReference type="Pfam" id="PF03314">
    <property type="entry name" value="DUF273"/>
    <property type="match status" value="1"/>
</dbReference>
<gene>
    <name evidence="1" type="ORF">ANCCAN_28505</name>
</gene>
<dbReference type="PANTHER" id="PTHR31562">
    <property type="entry name" value="PROTEIN CBG18972"/>
    <property type="match status" value="1"/>
</dbReference>
<dbReference type="Gene3D" id="3.90.550.10">
    <property type="entry name" value="Spore Coat Polysaccharide Biosynthesis Protein SpsA, Chain A"/>
    <property type="match status" value="1"/>
</dbReference>
<proteinExistence type="predicted"/>
<protein>
    <submittedName>
        <fullName evidence="1">Uncharacterized protein</fullName>
    </submittedName>
</protein>
<name>A0A368F451_ANCCA</name>
<dbReference type="OrthoDB" id="407658at2759"/>
<dbReference type="EMBL" id="JOJR01010450">
    <property type="protein sequence ID" value="RCN25780.1"/>
    <property type="molecule type" value="Genomic_DNA"/>
</dbReference>